<reference evidence="1" key="2">
    <citation type="journal article" date="2020" name="Nat. Commun.">
        <title>Large-scale genome sequencing of mycorrhizal fungi provides insights into the early evolution of symbiotic traits.</title>
        <authorList>
            <person name="Miyauchi S."/>
            <person name="Kiss E."/>
            <person name="Kuo A."/>
            <person name="Drula E."/>
            <person name="Kohler A."/>
            <person name="Sanchez-Garcia M."/>
            <person name="Morin E."/>
            <person name="Andreopoulos B."/>
            <person name="Barry K.W."/>
            <person name="Bonito G."/>
            <person name="Buee M."/>
            <person name="Carver A."/>
            <person name="Chen C."/>
            <person name="Cichocki N."/>
            <person name="Clum A."/>
            <person name="Culley D."/>
            <person name="Crous P.W."/>
            <person name="Fauchery L."/>
            <person name="Girlanda M."/>
            <person name="Hayes R.D."/>
            <person name="Keri Z."/>
            <person name="LaButti K."/>
            <person name="Lipzen A."/>
            <person name="Lombard V."/>
            <person name="Magnuson J."/>
            <person name="Maillard F."/>
            <person name="Murat C."/>
            <person name="Nolan M."/>
            <person name="Ohm R.A."/>
            <person name="Pangilinan J."/>
            <person name="Pereira M.F."/>
            <person name="Perotto S."/>
            <person name="Peter M."/>
            <person name="Pfister S."/>
            <person name="Riley R."/>
            <person name="Sitrit Y."/>
            <person name="Stielow J.B."/>
            <person name="Szollosi G."/>
            <person name="Zifcakova L."/>
            <person name="Stursova M."/>
            <person name="Spatafora J.W."/>
            <person name="Tedersoo L."/>
            <person name="Vaario L.M."/>
            <person name="Yamada A."/>
            <person name="Yan M."/>
            <person name="Wang P."/>
            <person name="Xu J."/>
            <person name="Bruns T."/>
            <person name="Baldrian P."/>
            <person name="Vilgalys R."/>
            <person name="Dunand C."/>
            <person name="Henrissat B."/>
            <person name="Grigoriev I.V."/>
            <person name="Hibbett D."/>
            <person name="Nagy L.G."/>
            <person name="Martin F.M."/>
        </authorList>
    </citation>
    <scope>NUCLEOTIDE SEQUENCE</scope>
    <source>
        <strain evidence="1">BED1</strain>
    </source>
</reference>
<dbReference type="AlphaFoldDB" id="A0AAD4C6E7"/>
<organism evidence="1 2">
    <name type="scientific">Boletus edulis BED1</name>
    <dbReference type="NCBI Taxonomy" id="1328754"/>
    <lineage>
        <taxon>Eukaryota</taxon>
        <taxon>Fungi</taxon>
        <taxon>Dikarya</taxon>
        <taxon>Basidiomycota</taxon>
        <taxon>Agaricomycotina</taxon>
        <taxon>Agaricomycetes</taxon>
        <taxon>Agaricomycetidae</taxon>
        <taxon>Boletales</taxon>
        <taxon>Boletineae</taxon>
        <taxon>Boletaceae</taxon>
        <taxon>Boletoideae</taxon>
        <taxon>Boletus</taxon>
    </lineage>
</organism>
<evidence type="ECO:0000313" key="1">
    <source>
        <dbReference type="EMBL" id="KAF8449075.1"/>
    </source>
</evidence>
<keyword evidence="2" id="KW-1185">Reference proteome</keyword>
<accession>A0AAD4C6E7</accession>
<dbReference type="Gene3D" id="3.80.10.10">
    <property type="entry name" value="Ribonuclease Inhibitor"/>
    <property type="match status" value="1"/>
</dbReference>
<protein>
    <recommendedName>
        <fullName evidence="3">F-box domain-containing protein</fullName>
    </recommendedName>
</protein>
<evidence type="ECO:0008006" key="3">
    <source>
        <dbReference type="Google" id="ProtNLM"/>
    </source>
</evidence>
<dbReference type="InterPro" id="IPR032675">
    <property type="entry name" value="LRR_dom_sf"/>
</dbReference>
<proteinExistence type="predicted"/>
<evidence type="ECO:0000313" key="2">
    <source>
        <dbReference type="Proteomes" id="UP001194468"/>
    </source>
</evidence>
<dbReference type="Proteomes" id="UP001194468">
    <property type="component" value="Unassembled WGS sequence"/>
</dbReference>
<name>A0AAD4C6E7_BOLED</name>
<gene>
    <name evidence="1" type="ORF">L210DRAFT_3756871</name>
</gene>
<sequence length="506" mass="57179">MHNALLISEVLGYIIDHLAEGPCGAFSEPALDAVWRRLYSLKPFIRCLPTKASYEDTTADAALPAFDEAEWNIVSRYAPRVQELTLKNDLLSVKILQSLWFRTTLLLPNLRKLYWACGGYTALASIRLLLNPSLVHLDMWVGDSDPTSMAFLESYHILCPNIKSLVLGHLDHSPQVSAAVSRAITRLPNLERLFCIGINEAALIHVTQLHRLRKLSTSLLNHQPDTLRRLAGYGTSNHPPFKNLRILELSIKELSSITPYLTSQHQPFEEVHFVLQMVPTREVYHEFFTALSSATRRRTLRRIVLSTPRDIGRGILPQPVDFQVPSPLVTLNLHVFSVVIPNPISLNDDEFARLVQGWPELETLEFNQQSEHNYIPPLQFPTLRGLLLLLARCPKLHGRVGLSVDARNIPQLSVDESLICNTTITELSLLNSPIQEPVTIVVHFLLKHLPSLTRISGPGWGILIGQPNYPRMWMKVDREIKQIKQIVGGWRERVDALELLEGTNST</sequence>
<dbReference type="EMBL" id="WHUW01000003">
    <property type="protein sequence ID" value="KAF8449075.1"/>
    <property type="molecule type" value="Genomic_DNA"/>
</dbReference>
<comment type="caution">
    <text evidence="1">The sequence shown here is derived from an EMBL/GenBank/DDBJ whole genome shotgun (WGS) entry which is preliminary data.</text>
</comment>
<dbReference type="SUPFAM" id="SSF52047">
    <property type="entry name" value="RNI-like"/>
    <property type="match status" value="1"/>
</dbReference>
<reference evidence="1" key="1">
    <citation type="submission" date="2019-10" db="EMBL/GenBank/DDBJ databases">
        <authorList>
            <consortium name="DOE Joint Genome Institute"/>
            <person name="Kuo A."/>
            <person name="Miyauchi S."/>
            <person name="Kiss E."/>
            <person name="Drula E."/>
            <person name="Kohler A."/>
            <person name="Sanchez-Garcia M."/>
            <person name="Andreopoulos B."/>
            <person name="Barry K.W."/>
            <person name="Bonito G."/>
            <person name="Buee M."/>
            <person name="Carver A."/>
            <person name="Chen C."/>
            <person name="Cichocki N."/>
            <person name="Clum A."/>
            <person name="Culley D."/>
            <person name="Crous P.W."/>
            <person name="Fauchery L."/>
            <person name="Girlanda M."/>
            <person name="Hayes R."/>
            <person name="Keri Z."/>
            <person name="LaButti K."/>
            <person name="Lipzen A."/>
            <person name="Lombard V."/>
            <person name="Magnuson J."/>
            <person name="Maillard F."/>
            <person name="Morin E."/>
            <person name="Murat C."/>
            <person name="Nolan M."/>
            <person name="Ohm R."/>
            <person name="Pangilinan J."/>
            <person name="Pereira M."/>
            <person name="Perotto S."/>
            <person name="Peter M."/>
            <person name="Riley R."/>
            <person name="Sitrit Y."/>
            <person name="Stielow B."/>
            <person name="Szollosi G."/>
            <person name="Zifcakova L."/>
            <person name="Stursova M."/>
            <person name="Spatafora J.W."/>
            <person name="Tedersoo L."/>
            <person name="Vaario L.-M."/>
            <person name="Yamada A."/>
            <person name="Yan M."/>
            <person name="Wang P."/>
            <person name="Xu J."/>
            <person name="Bruns T."/>
            <person name="Baldrian P."/>
            <person name="Vilgalys R."/>
            <person name="Henrissat B."/>
            <person name="Grigoriev I.V."/>
            <person name="Hibbett D."/>
            <person name="Nagy L.G."/>
            <person name="Martin F.M."/>
        </authorList>
    </citation>
    <scope>NUCLEOTIDE SEQUENCE</scope>
    <source>
        <strain evidence="1">BED1</strain>
    </source>
</reference>